<evidence type="ECO:0000313" key="2">
    <source>
        <dbReference type="Proteomes" id="UP000000305"/>
    </source>
</evidence>
<dbReference type="Proteomes" id="UP000000305">
    <property type="component" value="Unassembled WGS sequence"/>
</dbReference>
<protein>
    <submittedName>
        <fullName evidence="1">Uncharacterized protein</fullName>
    </submittedName>
</protein>
<sequence>MMKMLLSYGMFGIKWIGQNKPNIKFKLVLRYLLDKNLPENITVTYDSQSLENIRTVWLSWWLFVGLSTLEAQSARKSLLEKIDEERLNCIVEGWRELHCKDIKPQRIYSKSLIPEAVDNFAFHLDSKFKHLGDETRKKVHEEAMQFFSKVNFYQQYLIFCCIISILR</sequence>
<reference evidence="1 2" key="1">
    <citation type="journal article" date="2011" name="Science">
        <title>The ecoresponsive genome of Daphnia pulex.</title>
        <authorList>
            <person name="Colbourne J.K."/>
            <person name="Pfrender M.E."/>
            <person name="Gilbert D."/>
            <person name="Thomas W.K."/>
            <person name="Tucker A."/>
            <person name="Oakley T.H."/>
            <person name="Tokishita S."/>
            <person name="Aerts A."/>
            <person name="Arnold G.J."/>
            <person name="Basu M.K."/>
            <person name="Bauer D.J."/>
            <person name="Caceres C.E."/>
            <person name="Carmel L."/>
            <person name="Casola C."/>
            <person name="Choi J.H."/>
            <person name="Detter J.C."/>
            <person name="Dong Q."/>
            <person name="Dusheyko S."/>
            <person name="Eads B.D."/>
            <person name="Frohlich T."/>
            <person name="Geiler-Samerotte K.A."/>
            <person name="Gerlach D."/>
            <person name="Hatcher P."/>
            <person name="Jogdeo S."/>
            <person name="Krijgsveld J."/>
            <person name="Kriventseva E.V."/>
            <person name="Kultz D."/>
            <person name="Laforsch C."/>
            <person name="Lindquist E."/>
            <person name="Lopez J."/>
            <person name="Manak J.R."/>
            <person name="Muller J."/>
            <person name="Pangilinan J."/>
            <person name="Patwardhan R.P."/>
            <person name="Pitluck S."/>
            <person name="Pritham E.J."/>
            <person name="Rechtsteiner A."/>
            <person name="Rho M."/>
            <person name="Rogozin I.B."/>
            <person name="Sakarya O."/>
            <person name="Salamov A."/>
            <person name="Schaack S."/>
            <person name="Shapiro H."/>
            <person name="Shiga Y."/>
            <person name="Skalitzky C."/>
            <person name="Smith Z."/>
            <person name="Souvorov A."/>
            <person name="Sung W."/>
            <person name="Tang Z."/>
            <person name="Tsuchiya D."/>
            <person name="Tu H."/>
            <person name="Vos H."/>
            <person name="Wang M."/>
            <person name="Wolf Y.I."/>
            <person name="Yamagata H."/>
            <person name="Yamada T."/>
            <person name="Ye Y."/>
            <person name="Shaw J.R."/>
            <person name="Andrews J."/>
            <person name="Crease T.J."/>
            <person name="Tang H."/>
            <person name="Lucas S.M."/>
            <person name="Robertson H.M."/>
            <person name="Bork P."/>
            <person name="Koonin E.V."/>
            <person name="Zdobnov E.M."/>
            <person name="Grigoriev I.V."/>
            <person name="Lynch M."/>
            <person name="Boore J.L."/>
        </authorList>
    </citation>
    <scope>NUCLEOTIDE SEQUENCE [LARGE SCALE GENOMIC DNA]</scope>
</reference>
<dbReference type="KEGG" id="dpx:DAPPUDRAFT_110062"/>
<name>E9H535_DAPPU</name>
<accession>E9H535</accession>
<gene>
    <name evidence="1" type="ORF">DAPPUDRAFT_110062</name>
</gene>
<evidence type="ECO:0000313" key="1">
    <source>
        <dbReference type="EMBL" id="EFX73061.1"/>
    </source>
</evidence>
<dbReference type="HOGENOM" id="CLU_1596207_0_0_1"/>
<dbReference type="OrthoDB" id="2519255at2759"/>
<dbReference type="InParanoid" id="E9H535"/>
<organism evidence="1 2">
    <name type="scientific">Daphnia pulex</name>
    <name type="common">Water flea</name>
    <dbReference type="NCBI Taxonomy" id="6669"/>
    <lineage>
        <taxon>Eukaryota</taxon>
        <taxon>Metazoa</taxon>
        <taxon>Ecdysozoa</taxon>
        <taxon>Arthropoda</taxon>
        <taxon>Crustacea</taxon>
        <taxon>Branchiopoda</taxon>
        <taxon>Diplostraca</taxon>
        <taxon>Cladocera</taxon>
        <taxon>Anomopoda</taxon>
        <taxon>Daphniidae</taxon>
        <taxon>Daphnia</taxon>
    </lineage>
</organism>
<dbReference type="AlphaFoldDB" id="E9H535"/>
<keyword evidence="2" id="KW-1185">Reference proteome</keyword>
<dbReference type="EMBL" id="GL732593">
    <property type="protein sequence ID" value="EFX73061.1"/>
    <property type="molecule type" value="Genomic_DNA"/>
</dbReference>
<proteinExistence type="predicted"/>